<proteinExistence type="predicted"/>
<keyword evidence="2" id="KW-1185">Reference proteome</keyword>
<evidence type="ECO:0000313" key="2">
    <source>
        <dbReference type="Proteomes" id="UP000683360"/>
    </source>
</evidence>
<organism evidence="1 2">
    <name type="scientific">Mytilus edulis</name>
    <name type="common">Blue mussel</name>
    <dbReference type="NCBI Taxonomy" id="6550"/>
    <lineage>
        <taxon>Eukaryota</taxon>
        <taxon>Metazoa</taxon>
        <taxon>Spiralia</taxon>
        <taxon>Lophotrochozoa</taxon>
        <taxon>Mollusca</taxon>
        <taxon>Bivalvia</taxon>
        <taxon>Autobranchia</taxon>
        <taxon>Pteriomorphia</taxon>
        <taxon>Mytilida</taxon>
        <taxon>Mytiloidea</taxon>
        <taxon>Mytilidae</taxon>
        <taxon>Mytilinae</taxon>
        <taxon>Mytilus</taxon>
    </lineage>
</organism>
<sequence length="170" mass="18952">MLTQYTDDHVIHFSIDQAVRNEKCFPDFPKLGSETKHVCNERSTSNRYVIGPDEDETNKVWATFISLLPGFGNDAMANRLEHMNCAGKQEIGVAKEFTFQVCKNGTDNFNLTKTKEADIIMRNGLTSGKNDVQDVADIGLSNENKSGDDAQLKKEISHNLSGKNGFSYVK</sequence>
<comment type="caution">
    <text evidence="1">The sequence shown here is derived from an EMBL/GenBank/DDBJ whole genome shotgun (WGS) entry which is preliminary data.</text>
</comment>
<accession>A0A8S3T547</accession>
<gene>
    <name evidence="1" type="ORF">MEDL_41577</name>
</gene>
<evidence type="ECO:0000313" key="1">
    <source>
        <dbReference type="EMBL" id="CAG2228581.1"/>
    </source>
</evidence>
<dbReference type="EMBL" id="CAJPWZ010001999">
    <property type="protein sequence ID" value="CAG2228581.1"/>
    <property type="molecule type" value="Genomic_DNA"/>
</dbReference>
<name>A0A8S3T547_MYTED</name>
<dbReference type="AlphaFoldDB" id="A0A8S3T547"/>
<dbReference type="Proteomes" id="UP000683360">
    <property type="component" value="Unassembled WGS sequence"/>
</dbReference>
<reference evidence="1" key="1">
    <citation type="submission" date="2021-03" db="EMBL/GenBank/DDBJ databases">
        <authorList>
            <person name="Bekaert M."/>
        </authorList>
    </citation>
    <scope>NUCLEOTIDE SEQUENCE</scope>
</reference>
<protein>
    <submittedName>
        <fullName evidence="1">Uncharacterized protein</fullName>
    </submittedName>
</protein>